<keyword evidence="9 11" id="KW-0472">Membrane</keyword>
<keyword evidence="6 11" id="KW-1133">Transmembrane helix</keyword>
<comment type="similarity">
    <text evidence="3 10">Belongs to the fatty acid desaturase type 1 family.</text>
</comment>
<evidence type="ECO:0000256" key="11">
    <source>
        <dbReference type="SAM" id="Phobius"/>
    </source>
</evidence>
<comment type="caution">
    <text evidence="12">The sequence shown here is derived from an EMBL/GenBank/DDBJ whole genome shotgun (WGS) entry which is preliminary data.</text>
</comment>
<gene>
    <name evidence="12" type="ORF">LITE_LOCUS4709</name>
</gene>
<evidence type="ECO:0000256" key="1">
    <source>
        <dbReference type="ARBA" id="ARBA00004141"/>
    </source>
</evidence>
<dbReference type="GO" id="GO:0016717">
    <property type="term" value="F:oxidoreductase activity, acting on paired donors, with oxidation of a pair of donors resulting in the reduction of molecular oxygen to two molecules of water"/>
    <property type="evidence" value="ECO:0007669"/>
    <property type="project" value="InterPro"/>
</dbReference>
<evidence type="ECO:0000256" key="3">
    <source>
        <dbReference type="ARBA" id="ARBA00009295"/>
    </source>
</evidence>
<evidence type="ECO:0000256" key="2">
    <source>
        <dbReference type="ARBA" id="ARBA00005189"/>
    </source>
</evidence>
<keyword evidence="5" id="KW-0276">Fatty acid metabolism</keyword>
<evidence type="ECO:0000256" key="6">
    <source>
        <dbReference type="ARBA" id="ARBA00022989"/>
    </source>
</evidence>
<keyword evidence="13" id="KW-1185">Reference proteome</keyword>
<organism evidence="12 13">
    <name type="scientific">Linum tenue</name>
    <dbReference type="NCBI Taxonomy" id="586396"/>
    <lineage>
        <taxon>Eukaryota</taxon>
        <taxon>Viridiplantae</taxon>
        <taxon>Streptophyta</taxon>
        <taxon>Embryophyta</taxon>
        <taxon>Tracheophyta</taxon>
        <taxon>Spermatophyta</taxon>
        <taxon>Magnoliopsida</taxon>
        <taxon>eudicotyledons</taxon>
        <taxon>Gunneridae</taxon>
        <taxon>Pentapetalae</taxon>
        <taxon>rosids</taxon>
        <taxon>fabids</taxon>
        <taxon>Malpighiales</taxon>
        <taxon>Linaceae</taxon>
        <taxon>Linum</taxon>
    </lineage>
</organism>
<proteinExistence type="inferred from homology"/>
<dbReference type="GO" id="GO:0042761">
    <property type="term" value="P:very long-chain fatty acid biosynthetic process"/>
    <property type="evidence" value="ECO:0007669"/>
    <property type="project" value="TreeGrafter"/>
</dbReference>
<dbReference type="EMBL" id="CAMGYJ010000002">
    <property type="protein sequence ID" value="CAI0385215.1"/>
    <property type="molecule type" value="Genomic_DNA"/>
</dbReference>
<keyword evidence="7 10" id="KW-0560">Oxidoreductase</keyword>
<dbReference type="Proteomes" id="UP001154282">
    <property type="component" value="Unassembled WGS sequence"/>
</dbReference>
<keyword evidence="10" id="KW-0275">Fatty acid biosynthesis</keyword>
<name>A0AAV0HIU7_9ROSI</name>
<dbReference type="PRINTS" id="PR00075">
    <property type="entry name" value="FACDDSATRASE"/>
</dbReference>
<dbReference type="AlphaFoldDB" id="A0AAV0HIU7"/>
<comment type="domain">
    <text evidence="10">The histidine box domains are involved in binding the catalytic metal ions.</text>
</comment>
<evidence type="ECO:0000313" key="12">
    <source>
        <dbReference type="EMBL" id="CAI0385215.1"/>
    </source>
</evidence>
<dbReference type="PANTHER" id="PTHR11351:SF87">
    <property type="entry name" value="LIPID DESATURASE ADS3.2, CHLOROPLASTIC-RELATED"/>
    <property type="match status" value="1"/>
</dbReference>
<evidence type="ECO:0000256" key="4">
    <source>
        <dbReference type="ARBA" id="ARBA00022692"/>
    </source>
</evidence>
<dbReference type="InterPro" id="IPR015876">
    <property type="entry name" value="Acyl-CoA_DS"/>
</dbReference>
<evidence type="ECO:0000256" key="10">
    <source>
        <dbReference type="RuleBase" id="RU000581"/>
    </source>
</evidence>
<dbReference type="CDD" id="cd03505">
    <property type="entry name" value="Delta9-FADS-like"/>
    <property type="match status" value="1"/>
</dbReference>
<evidence type="ECO:0000256" key="9">
    <source>
        <dbReference type="ARBA" id="ARBA00023136"/>
    </source>
</evidence>
<evidence type="ECO:0008006" key="14">
    <source>
        <dbReference type="Google" id="ProtNLM"/>
    </source>
</evidence>
<keyword evidence="4 10" id="KW-0812">Transmembrane</keyword>
<reference evidence="12" key="1">
    <citation type="submission" date="2022-08" db="EMBL/GenBank/DDBJ databases">
        <authorList>
            <person name="Gutierrez-Valencia J."/>
        </authorList>
    </citation>
    <scope>NUCLEOTIDE SEQUENCE</scope>
</reference>
<keyword evidence="10" id="KW-0444">Lipid biosynthesis</keyword>
<sequence length="258" mass="29475">MAAAGSEEEAAAAGGNGKQRRRLEMTREWTKWDVFAVVNCLPPHLLTLVAPFYFSWGAFWFAIVFANTTGLLGINLSYHRHLCHKSFKIPKWLEYFFAYLGLHALQGDPGYWVSTHRFHHQHSDTDRDPHSPAEGFWFSHLGWIFNSTSIKGKCGRRQNVGDLDNQAFYRWLHKTYFLHPISLGVLLYKYGGLPYLFWGMLFSGISCCSLSSLDVASELSCPYLGNPTLEHQRLVQKQLVGGDDDVWRGLAQQSPRFQ</sequence>
<evidence type="ECO:0000256" key="7">
    <source>
        <dbReference type="ARBA" id="ARBA00023002"/>
    </source>
</evidence>
<dbReference type="GO" id="GO:0005789">
    <property type="term" value="C:endoplasmic reticulum membrane"/>
    <property type="evidence" value="ECO:0007669"/>
    <property type="project" value="TreeGrafter"/>
</dbReference>
<evidence type="ECO:0000313" key="13">
    <source>
        <dbReference type="Proteomes" id="UP001154282"/>
    </source>
</evidence>
<dbReference type="PANTHER" id="PTHR11351">
    <property type="entry name" value="ACYL-COA DESATURASE"/>
    <property type="match status" value="1"/>
</dbReference>
<comment type="pathway">
    <text evidence="2">Lipid metabolism.</text>
</comment>
<keyword evidence="8" id="KW-0443">Lipid metabolism</keyword>
<protein>
    <recommendedName>
        <fullName evidence="14">Fatty acid desaturase domain-containing protein</fullName>
    </recommendedName>
</protein>
<feature type="transmembrane region" description="Helical" evidence="11">
    <location>
        <begin position="59"/>
        <end position="78"/>
    </location>
</feature>
<comment type="subcellular location">
    <subcellularLocation>
        <location evidence="1">Membrane</location>
        <topology evidence="1">Multi-pass membrane protein</topology>
    </subcellularLocation>
</comment>
<evidence type="ECO:0000256" key="8">
    <source>
        <dbReference type="ARBA" id="ARBA00023098"/>
    </source>
</evidence>
<evidence type="ECO:0000256" key="5">
    <source>
        <dbReference type="ARBA" id="ARBA00022832"/>
    </source>
</evidence>
<accession>A0AAV0HIU7</accession>
<comment type="cofactor">
    <cofactor evidence="10">
        <name>Fe(2+)</name>
        <dbReference type="ChEBI" id="CHEBI:29033"/>
    </cofactor>
</comment>